<dbReference type="Pfam" id="PF00208">
    <property type="entry name" value="ELFV_dehydrog"/>
    <property type="match status" value="1"/>
</dbReference>
<dbReference type="GO" id="GO:0006538">
    <property type="term" value="P:L-glutamate catabolic process"/>
    <property type="evidence" value="ECO:0007669"/>
    <property type="project" value="TreeGrafter"/>
</dbReference>
<proteinExistence type="inferred from homology"/>
<dbReference type="PANTHER" id="PTHR11606:SF13">
    <property type="entry name" value="GLUTAMATE DEHYDROGENASE 1, MITOCHONDRIAL"/>
    <property type="match status" value="1"/>
</dbReference>
<evidence type="ECO:0000256" key="2">
    <source>
        <dbReference type="ARBA" id="ARBA00023002"/>
    </source>
</evidence>
<evidence type="ECO:0000256" key="1">
    <source>
        <dbReference type="ARBA" id="ARBA00006382"/>
    </source>
</evidence>
<sequence>MSVVLEKKATPIRNPFEVAQRQFDIAADALQLEEGIRIKLRVPRRCLTVSVPFELDDGSWRVVQGHRVQHDVSRGPAKGGIRFHPQVTLDEVKALAAWMTWKCGVVNLPYGGAKGGIEVDPKALSMHELERMTRRYTNEIAIIIGPEKDIPAPDVYTDAQVMAWIMDTFTMRQGFASPGVVTGKPISLGGSLGRREATARGCTCAIEEACKHLGLQLQGMTVAIQGYGNAGSIAHDLLHARGAKVVAVSDSRGGIHSARGLDPKAVQAHKQNAGSVVGAPGTDRISNDELLELKVDILIPAALENQITEENAPRIRPKILAEAANGPTTPDADPILHENGVFLIPDILANAGGVTVSYFEWVQDLANYFWTEDEVNQKLETIMRRSFADVVSIAEKNHVHNRTAAYMLGIGRVAEATRLRGLYG</sequence>
<keyword evidence="2 3" id="KW-0560">Oxidoreductase</keyword>
<evidence type="ECO:0000256" key="4">
    <source>
        <dbReference type="PIRSR" id="PIRSR000185-1"/>
    </source>
</evidence>
<dbReference type="Gene3D" id="3.40.50.10860">
    <property type="entry name" value="Leucine Dehydrogenase, chain A, domain 1"/>
    <property type="match status" value="1"/>
</dbReference>
<evidence type="ECO:0000256" key="5">
    <source>
        <dbReference type="PIRSR" id="PIRSR000185-2"/>
    </source>
</evidence>
<dbReference type="InterPro" id="IPR014362">
    <property type="entry name" value="Glu_DH"/>
</dbReference>
<evidence type="ECO:0000313" key="9">
    <source>
        <dbReference type="EMBL" id="TMQ47011.1"/>
    </source>
</evidence>
<keyword evidence="5" id="KW-0520">NAD</keyword>
<evidence type="ECO:0000313" key="10">
    <source>
        <dbReference type="Proteomes" id="UP000316292"/>
    </source>
</evidence>
<dbReference type="FunFam" id="3.40.50.10860:FF:000003">
    <property type="entry name" value="Glutamate dehydrogenase"/>
    <property type="match status" value="1"/>
</dbReference>
<feature type="binding site" evidence="5">
    <location>
        <position position="102"/>
    </location>
    <ligand>
        <name>substrate</name>
    </ligand>
</feature>
<gene>
    <name evidence="9" type="ORF">E6K71_11150</name>
</gene>
<comment type="similarity">
    <text evidence="1 3 7">Belongs to the Glu/Leu/Phe/Val dehydrogenases family.</text>
</comment>
<feature type="binding site" evidence="5">
    <location>
        <position position="198"/>
    </location>
    <ligand>
        <name>NAD(+)</name>
        <dbReference type="ChEBI" id="CHEBI:57540"/>
    </ligand>
</feature>
<protein>
    <recommendedName>
        <fullName evidence="3">Glutamate dehydrogenase</fullName>
    </recommendedName>
</protein>
<feature type="domain" description="Glutamate/phenylalanine/leucine/valine/L-tryptophan dehydrogenase C-terminal" evidence="8">
    <location>
        <begin position="191"/>
        <end position="421"/>
    </location>
</feature>
<dbReference type="PIRSF" id="PIRSF000185">
    <property type="entry name" value="Glu_DH"/>
    <property type="match status" value="1"/>
</dbReference>
<evidence type="ECO:0000256" key="6">
    <source>
        <dbReference type="PIRSR" id="PIRSR000185-3"/>
    </source>
</evidence>
<feature type="binding site" evidence="5">
    <location>
        <position position="357"/>
    </location>
    <ligand>
        <name>substrate</name>
    </ligand>
</feature>
<accession>A0A538S6N8</accession>
<dbReference type="GO" id="GO:0000166">
    <property type="term" value="F:nucleotide binding"/>
    <property type="evidence" value="ECO:0007669"/>
    <property type="project" value="UniProtKB-KW"/>
</dbReference>
<dbReference type="InterPro" id="IPR006095">
    <property type="entry name" value="Glu/Leu/Phe/Val/Trp_DH"/>
</dbReference>
<evidence type="ECO:0000259" key="8">
    <source>
        <dbReference type="SMART" id="SM00839"/>
    </source>
</evidence>
<dbReference type="InterPro" id="IPR033922">
    <property type="entry name" value="NAD_bind_Glu_DH"/>
</dbReference>
<dbReference type="PANTHER" id="PTHR11606">
    <property type="entry name" value="GLUTAMATE DEHYDROGENASE"/>
    <property type="match status" value="1"/>
</dbReference>
<dbReference type="EMBL" id="VBOR01000132">
    <property type="protein sequence ID" value="TMQ47011.1"/>
    <property type="molecule type" value="Genomic_DNA"/>
</dbReference>
<comment type="caution">
    <text evidence="9">The sequence shown here is derived from an EMBL/GenBank/DDBJ whole genome shotgun (WGS) entry which is preliminary data.</text>
</comment>
<organism evidence="9 10">
    <name type="scientific">Eiseniibacteriota bacterium</name>
    <dbReference type="NCBI Taxonomy" id="2212470"/>
    <lineage>
        <taxon>Bacteria</taxon>
        <taxon>Candidatus Eiseniibacteriota</taxon>
    </lineage>
</organism>
<feature type="binding site" evidence="5">
    <location>
        <position position="229"/>
    </location>
    <ligand>
        <name>NAD(+)</name>
        <dbReference type="ChEBI" id="CHEBI:57540"/>
    </ligand>
</feature>
<dbReference type="InterPro" id="IPR046346">
    <property type="entry name" value="Aminoacid_DH-like_N_sf"/>
</dbReference>
<keyword evidence="5" id="KW-0547">Nucleotide-binding</keyword>
<dbReference type="CDD" id="cd01076">
    <property type="entry name" value="NAD_bind_1_Glu_DH"/>
    <property type="match status" value="1"/>
</dbReference>
<evidence type="ECO:0000256" key="3">
    <source>
        <dbReference type="PIRNR" id="PIRNR000185"/>
    </source>
</evidence>
<dbReference type="Proteomes" id="UP000316292">
    <property type="component" value="Unassembled WGS sequence"/>
</dbReference>
<dbReference type="Gene3D" id="3.40.50.720">
    <property type="entry name" value="NAD(P)-binding Rossmann-like Domain"/>
    <property type="match status" value="1"/>
</dbReference>
<feature type="active site" description="Proton donor" evidence="4">
    <location>
        <position position="114"/>
    </location>
</feature>
<dbReference type="InterPro" id="IPR033524">
    <property type="entry name" value="Glu/Leu/Phe/Val_DH_AS"/>
</dbReference>
<name>A0A538S6N8_UNCEI</name>
<dbReference type="Pfam" id="PF02812">
    <property type="entry name" value="ELFV_dehydrog_N"/>
    <property type="match status" value="1"/>
</dbReference>
<feature type="binding site" evidence="5">
    <location>
        <position position="78"/>
    </location>
    <ligand>
        <name>substrate</name>
    </ligand>
</feature>
<dbReference type="PRINTS" id="PR00082">
    <property type="entry name" value="GLFDHDRGNASE"/>
</dbReference>
<dbReference type="AlphaFoldDB" id="A0A538S6N8"/>
<reference evidence="9 10" key="1">
    <citation type="journal article" date="2019" name="Nat. Microbiol.">
        <title>Mediterranean grassland soil C-N compound turnover is dependent on rainfall and depth, and is mediated by genomically divergent microorganisms.</title>
        <authorList>
            <person name="Diamond S."/>
            <person name="Andeer P.F."/>
            <person name="Li Z."/>
            <person name="Crits-Christoph A."/>
            <person name="Burstein D."/>
            <person name="Anantharaman K."/>
            <person name="Lane K.R."/>
            <person name="Thomas B.C."/>
            <person name="Pan C."/>
            <person name="Northen T.R."/>
            <person name="Banfield J.F."/>
        </authorList>
    </citation>
    <scope>NUCLEOTIDE SEQUENCE [LARGE SCALE GENOMIC DNA]</scope>
    <source>
        <strain evidence="9">WS_1</strain>
    </source>
</reference>
<dbReference type="SUPFAM" id="SSF51735">
    <property type="entry name" value="NAD(P)-binding Rossmann-fold domains"/>
    <property type="match status" value="1"/>
</dbReference>
<dbReference type="InterPro" id="IPR006097">
    <property type="entry name" value="Glu/Leu/Phe/Val/Trp_DH_dimer"/>
</dbReference>
<dbReference type="SMART" id="SM00839">
    <property type="entry name" value="ELFV_dehydrog"/>
    <property type="match status" value="1"/>
</dbReference>
<dbReference type="PROSITE" id="PS00074">
    <property type="entry name" value="GLFV_DEHYDROGENASE"/>
    <property type="match status" value="1"/>
</dbReference>
<dbReference type="InterPro" id="IPR036291">
    <property type="entry name" value="NAD(P)-bd_dom_sf"/>
</dbReference>
<dbReference type="GO" id="GO:0004352">
    <property type="term" value="F:glutamate dehydrogenase (NAD+) activity"/>
    <property type="evidence" value="ECO:0007669"/>
    <property type="project" value="TreeGrafter"/>
</dbReference>
<feature type="site" description="Important for catalysis" evidence="6">
    <location>
        <position position="154"/>
    </location>
</feature>
<dbReference type="InterPro" id="IPR006096">
    <property type="entry name" value="Glu/Leu/Phe/Val/Trp_DH_C"/>
</dbReference>
<dbReference type="SUPFAM" id="SSF53223">
    <property type="entry name" value="Aminoacid dehydrogenase-like, N-terminal domain"/>
    <property type="match status" value="1"/>
</dbReference>
<evidence type="ECO:0000256" key="7">
    <source>
        <dbReference type="RuleBase" id="RU004417"/>
    </source>
</evidence>